<dbReference type="AlphaFoldDB" id="A0A7C8N9H2"/>
<proteinExistence type="predicted"/>
<evidence type="ECO:0000313" key="3">
    <source>
        <dbReference type="Proteomes" id="UP000475325"/>
    </source>
</evidence>
<dbReference type="Pfam" id="PF12708">
    <property type="entry name" value="Pect-lyase_RHGA_epim"/>
    <property type="match status" value="2"/>
</dbReference>
<gene>
    <name evidence="2" type="ORF">TWF102_008862</name>
</gene>
<dbReference type="Gene3D" id="2.160.20.10">
    <property type="entry name" value="Single-stranded right-handed beta-helix, Pectin lyase-like"/>
    <property type="match status" value="3"/>
</dbReference>
<accession>A0A7C8N9H2</accession>
<evidence type="ECO:0000259" key="1">
    <source>
        <dbReference type="Pfam" id="PF12708"/>
    </source>
</evidence>
<comment type="caution">
    <text evidence="2">The sequence shown here is derived from an EMBL/GenBank/DDBJ whole genome shotgun (WGS) entry which is preliminary data.</text>
</comment>
<dbReference type="CDD" id="cd23668">
    <property type="entry name" value="GH55_beta13glucanase-like"/>
    <property type="match status" value="1"/>
</dbReference>
<feature type="domain" description="Rhamnogalacturonase A/B/Epimerase-like pectate lyase" evidence="1">
    <location>
        <begin position="379"/>
        <end position="447"/>
    </location>
</feature>
<sequence>MAGMFPPIPQRYVISSTSWIAELVCKYQQNNNAKIEPRDICNWLLIERVLLVSGMAKTINVMAPRIEDGLLNENQTAILNPRAPNDFCLTQVEHGHHPHAPAGYQVFRNVKDFGAKGDGVTDDTDAINKAISSGNRCGLGSGSTTVLGAVVYFPSGKPIIKGSKNFVGIALIDTNVYIPGGNGDQWYINQNNFYRSIRTFVIDLRDMSPDSQGWPPTGMYWQNGSGRFLTDLTFFGGNIARNLQFTSQVTAIKMIWDCGEGDQPIGSIVVLDSSFSSVPIGILTSDRTNIYLEKLKLDSVASVVTISRGPPILGGNGISIVESWGTKTKYTQFSQVQPSSGNRNISPEIRRAPELVDSSGKYFERSRPQYELLGALSFVIVKTFSAVGKGQADDTVALNSALTSAASSGKVLWLPMGLYKVTGTLNVPAGTCLTGECWSQIVASGSFFANERRPQPLLKVGARDGQPGAAELSDIIVTTSTSSGPTGGAILVQWNLKSSSPGAAGMWDVLLRVGGAAGTNLQTAQCPKLSGVENNCIAAALMLHLTRQSAGYFENVWARVADHDLDTPAQTQISI</sequence>
<dbReference type="InterPro" id="IPR011050">
    <property type="entry name" value="Pectin_lyase_fold/virulence"/>
</dbReference>
<feature type="domain" description="Rhamnogalacturonase A/B/Epimerase-like pectate lyase" evidence="1">
    <location>
        <begin position="107"/>
        <end position="157"/>
    </location>
</feature>
<organism evidence="2 3">
    <name type="scientific">Orbilia oligospora</name>
    <name type="common">Nematode-trapping fungus</name>
    <name type="synonym">Arthrobotrys oligospora</name>
    <dbReference type="NCBI Taxonomy" id="2813651"/>
    <lineage>
        <taxon>Eukaryota</taxon>
        <taxon>Fungi</taxon>
        <taxon>Dikarya</taxon>
        <taxon>Ascomycota</taxon>
        <taxon>Pezizomycotina</taxon>
        <taxon>Orbiliomycetes</taxon>
        <taxon>Orbiliales</taxon>
        <taxon>Orbiliaceae</taxon>
        <taxon>Orbilia</taxon>
    </lineage>
</organism>
<dbReference type="SUPFAM" id="SSF51126">
    <property type="entry name" value="Pectin lyase-like"/>
    <property type="match status" value="2"/>
</dbReference>
<dbReference type="PANTHER" id="PTHR33928">
    <property type="entry name" value="POLYGALACTURONASE QRT3"/>
    <property type="match status" value="1"/>
</dbReference>
<reference evidence="2 3" key="1">
    <citation type="submission" date="2019-06" db="EMBL/GenBank/DDBJ databases">
        <authorList>
            <person name="Palmer J.M."/>
        </authorList>
    </citation>
    <scope>NUCLEOTIDE SEQUENCE [LARGE SCALE GENOMIC DNA]</scope>
    <source>
        <strain evidence="2 3">TWF102</strain>
    </source>
</reference>
<name>A0A7C8N9H2_ORBOL</name>
<dbReference type="InterPro" id="IPR024535">
    <property type="entry name" value="RHGA/B-epi-like_pectate_lyase"/>
</dbReference>
<evidence type="ECO:0000313" key="2">
    <source>
        <dbReference type="EMBL" id="KAF3091314.1"/>
    </source>
</evidence>
<dbReference type="EMBL" id="WIQW01000057">
    <property type="protein sequence ID" value="KAF3091314.1"/>
    <property type="molecule type" value="Genomic_DNA"/>
</dbReference>
<protein>
    <recommendedName>
        <fullName evidence="1">Rhamnogalacturonase A/B/Epimerase-like pectate lyase domain-containing protein</fullName>
    </recommendedName>
</protein>
<dbReference type="InterPro" id="IPR012334">
    <property type="entry name" value="Pectin_lyas_fold"/>
</dbReference>
<dbReference type="InterPro" id="IPR039279">
    <property type="entry name" value="QRT3-like"/>
</dbReference>
<dbReference type="Proteomes" id="UP000475325">
    <property type="component" value="Unassembled WGS sequence"/>
</dbReference>
<dbReference type="GO" id="GO:0004650">
    <property type="term" value="F:polygalacturonase activity"/>
    <property type="evidence" value="ECO:0007669"/>
    <property type="project" value="InterPro"/>
</dbReference>
<dbReference type="PANTHER" id="PTHR33928:SF2">
    <property type="entry name" value="PECTATE LYASE SUPERFAMILY PROTEIN DOMAIN-CONTAINING PROTEIN-RELATED"/>
    <property type="match status" value="1"/>
</dbReference>